<evidence type="ECO:0000313" key="6">
    <source>
        <dbReference type="Proteomes" id="UP000234752"/>
    </source>
</evidence>
<dbReference type="Proteomes" id="UP000234752">
    <property type="component" value="Chromosome eg_2"/>
</dbReference>
<proteinExistence type="predicted"/>
<dbReference type="GO" id="GO:0016020">
    <property type="term" value="C:membrane"/>
    <property type="evidence" value="ECO:0007669"/>
    <property type="project" value="UniProtKB-UniRule"/>
</dbReference>
<gene>
    <name evidence="5" type="ORF">C0V82_16985</name>
</gene>
<evidence type="ECO:0000259" key="4">
    <source>
        <dbReference type="PROSITE" id="PS51123"/>
    </source>
</evidence>
<keyword evidence="3" id="KW-0732">Signal</keyword>
<name>A0A2K9NG94_9PROT</name>
<dbReference type="EMBL" id="CP025612">
    <property type="protein sequence ID" value="AUN32111.1"/>
    <property type="molecule type" value="Genomic_DNA"/>
</dbReference>
<dbReference type="SUPFAM" id="SSF103088">
    <property type="entry name" value="OmpA-like"/>
    <property type="match status" value="1"/>
</dbReference>
<keyword evidence="1" id="KW-0472">Membrane</keyword>
<feature type="domain" description="OmpA-like" evidence="4">
    <location>
        <begin position="86"/>
        <end position="197"/>
    </location>
</feature>
<evidence type="ECO:0000256" key="1">
    <source>
        <dbReference type="PROSITE-ProRule" id="PRU00473"/>
    </source>
</evidence>
<keyword evidence="6" id="KW-1185">Reference proteome</keyword>
<reference evidence="5 6" key="1">
    <citation type="submission" date="2017-12" db="EMBL/GenBank/DDBJ databases">
        <title>Genomes of bacteria within cyanobacterial aggregates.</title>
        <authorList>
            <person name="Cai H."/>
        </authorList>
    </citation>
    <scope>NUCLEOTIDE SEQUENCE [LARGE SCALE GENOMIC DNA]</scope>
    <source>
        <strain evidence="5 6">TH16</strain>
    </source>
</reference>
<sequence length="197" mass="20476">MRIPTFSTLLLLLALAPLSGAMAQNSIGPLPANPPPAAARAPITVPATPDLTLPPTPGVPDQGDIPAAPVSELPPSRFPGSATGPEPARMPAERSTLLYPPGAEILPSGTDAVLADIVARLKAHPAERLELRAYASSQTTRPTDARRIALLRARALRDRLVQLGLDPLRLLVFAEGSAAGTTAPATAPDRVDLVIRP</sequence>
<feature type="region of interest" description="Disordered" evidence="2">
    <location>
        <begin position="48"/>
        <end position="92"/>
    </location>
</feature>
<dbReference type="KEGG" id="ncb:C0V82_16985"/>
<organism evidence="5 6">
    <name type="scientific">Niveispirillum cyanobacteriorum</name>
    <dbReference type="NCBI Taxonomy" id="1612173"/>
    <lineage>
        <taxon>Bacteria</taxon>
        <taxon>Pseudomonadati</taxon>
        <taxon>Pseudomonadota</taxon>
        <taxon>Alphaproteobacteria</taxon>
        <taxon>Rhodospirillales</taxon>
        <taxon>Azospirillaceae</taxon>
        <taxon>Niveispirillum</taxon>
    </lineage>
</organism>
<dbReference type="PROSITE" id="PS51123">
    <property type="entry name" value="OMPA_2"/>
    <property type="match status" value="1"/>
</dbReference>
<dbReference type="AlphaFoldDB" id="A0A2K9NG94"/>
<accession>A0A2K9NG94</accession>
<evidence type="ECO:0000256" key="3">
    <source>
        <dbReference type="SAM" id="SignalP"/>
    </source>
</evidence>
<feature type="chain" id="PRO_5014856235" description="OmpA-like domain-containing protein" evidence="3">
    <location>
        <begin position="24"/>
        <end position="197"/>
    </location>
</feature>
<protein>
    <recommendedName>
        <fullName evidence="4">OmpA-like domain-containing protein</fullName>
    </recommendedName>
</protein>
<dbReference type="InterPro" id="IPR006665">
    <property type="entry name" value="OmpA-like"/>
</dbReference>
<evidence type="ECO:0000256" key="2">
    <source>
        <dbReference type="SAM" id="MobiDB-lite"/>
    </source>
</evidence>
<feature type="signal peptide" evidence="3">
    <location>
        <begin position="1"/>
        <end position="23"/>
    </location>
</feature>
<dbReference type="InterPro" id="IPR036737">
    <property type="entry name" value="OmpA-like_sf"/>
</dbReference>
<dbReference type="Pfam" id="PF00691">
    <property type="entry name" value="OmpA"/>
    <property type="match status" value="1"/>
</dbReference>
<evidence type="ECO:0000313" key="5">
    <source>
        <dbReference type="EMBL" id="AUN32111.1"/>
    </source>
</evidence>
<dbReference type="Gene3D" id="3.30.1330.60">
    <property type="entry name" value="OmpA-like domain"/>
    <property type="match status" value="1"/>
</dbReference>